<evidence type="ECO:0000313" key="1">
    <source>
        <dbReference type="EMBL" id="AOT25150.1"/>
    </source>
</evidence>
<name>A0A1D8EVS4_9CAUD</name>
<protein>
    <submittedName>
        <fullName evidence="1">Uncharacterized protein</fullName>
    </submittedName>
</protein>
<accession>A0A1D8EVS4</accession>
<sequence>MAANPARPGSDGRPWPGYTVRFCPVCRRHAGTHRAQVNDERKELVVYHQHDDTAGRPCPMGGKSAAIRAVAFTATDTGAPPVRGWIA</sequence>
<dbReference type="Proteomes" id="UP000221964">
    <property type="component" value="Segment"/>
</dbReference>
<organism evidence="1 2">
    <name type="scientific">Mycobacterium phage Taheera</name>
    <dbReference type="NCBI Taxonomy" id="1897549"/>
    <lineage>
        <taxon>Viruses</taxon>
        <taxon>Duplodnaviria</taxon>
        <taxon>Heunggongvirae</taxon>
        <taxon>Uroviricota</taxon>
        <taxon>Caudoviricetes</taxon>
        <taxon>Gclasvirinae</taxon>
        <taxon>Liefievirus</taxon>
        <taxon>Liefievirus taheera</taxon>
    </lineage>
</organism>
<gene>
    <name evidence="1" type="primary">39</name>
    <name evidence="1" type="ORF">PBI_TAHEERA_39</name>
</gene>
<reference evidence="1 2" key="1">
    <citation type="submission" date="2016-07" db="EMBL/GenBank/DDBJ databases">
        <authorList>
            <person name="Reedoy K."/>
            <person name="Kasavan K."/>
            <person name="Gounden S."/>
            <person name="Phinius B."/>
            <person name="Wilson C.A."/>
            <person name="Venkatas J."/>
            <person name="Garlena R.A."/>
            <person name="Russell D.A."/>
            <person name="Bowman C.A."/>
            <person name="Rubin E."/>
            <person name="Larsen M.H."/>
            <person name="Guerrero C.A."/>
            <person name="Jacobs-Sera D."/>
            <person name="Hatfull G.F."/>
        </authorList>
    </citation>
    <scope>NUCLEOTIDE SEQUENCE [LARGE SCALE GENOMIC DNA]</scope>
</reference>
<dbReference type="KEGG" id="vg:63925810"/>
<evidence type="ECO:0000313" key="2">
    <source>
        <dbReference type="Proteomes" id="UP000221964"/>
    </source>
</evidence>
<dbReference type="RefSeq" id="YP_010051324.1">
    <property type="nucleotide sequence ID" value="NC_054440.1"/>
</dbReference>
<dbReference type="EMBL" id="KX641265">
    <property type="protein sequence ID" value="AOT25150.1"/>
    <property type="molecule type" value="Genomic_DNA"/>
</dbReference>
<keyword evidence="2" id="KW-1185">Reference proteome</keyword>
<dbReference type="GeneID" id="63925810"/>
<proteinExistence type="predicted"/>